<evidence type="ECO:0000313" key="2">
    <source>
        <dbReference type="EMBL" id="KAK6803224.1"/>
    </source>
</evidence>
<accession>A0AAN8U492</accession>
<protein>
    <submittedName>
        <fullName evidence="2">Uncharacterized protein</fullName>
    </submittedName>
</protein>
<sequence>MTNLSITLQSPFHKPRCTALNPPCFPSLDSPVPEHFPSQQHPPTNNNLPQTTSANPINLPPIYTPSQIQPPTSTTYATPPNLPPVNPQNQPPTHTSNTSLPINTYL</sequence>
<feature type="compositionally biased region" description="Polar residues" evidence="1">
    <location>
        <begin position="37"/>
        <end position="56"/>
    </location>
</feature>
<gene>
    <name evidence="2" type="ORF">RDI58_001008</name>
</gene>
<dbReference type="Proteomes" id="UP001371456">
    <property type="component" value="Unassembled WGS sequence"/>
</dbReference>
<comment type="caution">
    <text evidence="2">The sequence shown here is derived from an EMBL/GenBank/DDBJ whole genome shotgun (WGS) entry which is preliminary data.</text>
</comment>
<reference evidence="2 3" key="1">
    <citation type="submission" date="2024-02" db="EMBL/GenBank/DDBJ databases">
        <title>de novo genome assembly of Solanum bulbocastanum strain 11H21.</title>
        <authorList>
            <person name="Hosaka A.J."/>
        </authorList>
    </citation>
    <scope>NUCLEOTIDE SEQUENCE [LARGE SCALE GENOMIC DNA]</scope>
    <source>
        <tissue evidence="2">Young leaves</tissue>
    </source>
</reference>
<evidence type="ECO:0000313" key="3">
    <source>
        <dbReference type="Proteomes" id="UP001371456"/>
    </source>
</evidence>
<feature type="compositionally biased region" description="Pro residues" evidence="1">
    <location>
        <begin position="80"/>
        <end position="90"/>
    </location>
</feature>
<organism evidence="2 3">
    <name type="scientific">Solanum bulbocastanum</name>
    <name type="common">Wild potato</name>
    <dbReference type="NCBI Taxonomy" id="147425"/>
    <lineage>
        <taxon>Eukaryota</taxon>
        <taxon>Viridiplantae</taxon>
        <taxon>Streptophyta</taxon>
        <taxon>Embryophyta</taxon>
        <taxon>Tracheophyta</taxon>
        <taxon>Spermatophyta</taxon>
        <taxon>Magnoliopsida</taxon>
        <taxon>eudicotyledons</taxon>
        <taxon>Gunneridae</taxon>
        <taxon>Pentapetalae</taxon>
        <taxon>asterids</taxon>
        <taxon>lamiids</taxon>
        <taxon>Solanales</taxon>
        <taxon>Solanaceae</taxon>
        <taxon>Solanoideae</taxon>
        <taxon>Solaneae</taxon>
        <taxon>Solanum</taxon>
    </lineage>
</organism>
<name>A0AAN8U492_SOLBU</name>
<dbReference type="EMBL" id="JBANQN010000001">
    <property type="protein sequence ID" value="KAK6803224.1"/>
    <property type="molecule type" value="Genomic_DNA"/>
</dbReference>
<feature type="compositionally biased region" description="Polar residues" evidence="1">
    <location>
        <begin position="1"/>
        <end position="10"/>
    </location>
</feature>
<dbReference type="AlphaFoldDB" id="A0AAN8U492"/>
<feature type="compositionally biased region" description="Polar residues" evidence="1">
    <location>
        <begin position="93"/>
        <end position="106"/>
    </location>
</feature>
<feature type="compositionally biased region" description="Low complexity" evidence="1">
    <location>
        <begin position="64"/>
        <end position="75"/>
    </location>
</feature>
<keyword evidence="3" id="KW-1185">Reference proteome</keyword>
<proteinExistence type="predicted"/>
<feature type="region of interest" description="Disordered" evidence="1">
    <location>
        <begin position="1"/>
        <end position="106"/>
    </location>
</feature>
<evidence type="ECO:0000256" key="1">
    <source>
        <dbReference type="SAM" id="MobiDB-lite"/>
    </source>
</evidence>